<gene>
    <name evidence="1" type="ORF">EC973_005040</name>
</gene>
<organism evidence="1 2">
    <name type="scientific">Apophysomyces ossiformis</name>
    <dbReference type="NCBI Taxonomy" id="679940"/>
    <lineage>
        <taxon>Eukaryota</taxon>
        <taxon>Fungi</taxon>
        <taxon>Fungi incertae sedis</taxon>
        <taxon>Mucoromycota</taxon>
        <taxon>Mucoromycotina</taxon>
        <taxon>Mucoromycetes</taxon>
        <taxon>Mucorales</taxon>
        <taxon>Mucorineae</taxon>
        <taxon>Mucoraceae</taxon>
        <taxon>Apophysomyces</taxon>
    </lineage>
</organism>
<dbReference type="Proteomes" id="UP000605846">
    <property type="component" value="Unassembled WGS sequence"/>
</dbReference>
<comment type="caution">
    <text evidence="1">The sequence shown here is derived from an EMBL/GenBank/DDBJ whole genome shotgun (WGS) entry which is preliminary data.</text>
</comment>
<evidence type="ECO:0000313" key="1">
    <source>
        <dbReference type="EMBL" id="KAF7729009.1"/>
    </source>
</evidence>
<dbReference type="AlphaFoldDB" id="A0A8H7ESZ1"/>
<evidence type="ECO:0000313" key="2">
    <source>
        <dbReference type="Proteomes" id="UP000605846"/>
    </source>
</evidence>
<keyword evidence="2" id="KW-1185">Reference proteome</keyword>
<dbReference type="OrthoDB" id="2340857at2759"/>
<name>A0A8H7ESZ1_9FUNG</name>
<protein>
    <submittedName>
        <fullName evidence="1">Uncharacterized protein</fullName>
    </submittedName>
</protein>
<dbReference type="EMBL" id="JABAYA010000029">
    <property type="protein sequence ID" value="KAF7729009.1"/>
    <property type="molecule type" value="Genomic_DNA"/>
</dbReference>
<sequence length="159" mass="18425">MHGPDCLETSHTFKLISGTHTNAEGLMYYTERLDDIDLYHPDHFKGCFGLDVEYPVEGSIHKQGNHVHIKLERDEASQTEALLEVDLYKSVPNHTPEYVATVWQGNEMIIDTFSLQDHLQVPLDKLEPSAFYYYTFRVTSKKMQDDTCMFRSSNFKIET</sequence>
<reference evidence="1" key="1">
    <citation type="submission" date="2020-01" db="EMBL/GenBank/DDBJ databases">
        <title>Genome Sequencing of Three Apophysomyces-Like Fungal Strains Confirms a Novel Fungal Genus in the Mucoromycota with divergent Burkholderia-like Endosymbiotic Bacteria.</title>
        <authorList>
            <person name="Stajich J.E."/>
            <person name="Macias A.M."/>
            <person name="Carter-House D."/>
            <person name="Lovett B."/>
            <person name="Kasson L.R."/>
            <person name="Berry K."/>
            <person name="Grigoriev I."/>
            <person name="Chang Y."/>
            <person name="Spatafora J."/>
            <person name="Kasson M.T."/>
        </authorList>
    </citation>
    <scope>NUCLEOTIDE SEQUENCE</scope>
    <source>
        <strain evidence="1">NRRL A-21654</strain>
    </source>
</reference>
<accession>A0A8H7ESZ1</accession>
<proteinExistence type="predicted"/>